<protein>
    <submittedName>
        <fullName evidence="1">Uncharacterized protein</fullName>
    </submittedName>
</protein>
<sequence length="204" mass="23177">MGKSQHREMKLLYGDHWDSDMDPNVHNIRTKNVGVTHHCPIEKARPKLSCYLDLHFAFCTALIEIKGKAEICGERYCPKSPNGCGTHTYKNGFNTIVKDQWKNTKSITEAFEELELAEKSQQLALDSMEPVCKPDLTYEQYNELNKQKELDAKRDRHVAMTNSRAEINTKCNARTGTKMGTRFGTKFGGKVGTKAVKNSNVQDY</sequence>
<accession>A0A9P4UGB0</accession>
<reference evidence="1" key="1">
    <citation type="journal article" date="2020" name="Stud. Mycol.">
        <title>101 Dothideomycetes genomes: a test case for predicting lifestyles and emergence of pathogens.</title>
        <authorList>
            <person name="Haridas S."/>
            <person name="Albert R."/>
            <person name="Binder M."/>
            <person name="Bloem J."/>
            <person name="Labutti K."/>
            <person name="Salamov A."/>
            <person name="Andreopoulos B."/>
            <person name="Baker S."/>
            <person name="Barry K."/>
            <person name="Bills G."/>
            <person name="Bluhm B."/>
            <person name="Cannon C."/>
            <person name="Castanera R."/>
            <person name="Culley D."/>
            <person name="Daum C."/>
            <person name="Ezra D."/>
            <person name="Gonzalez J."/>
            <person name="Henrissat B."/>
            <person name="Kuo A."/>
            <person name="Liang C."/>
            <person name="Lipzen A."/>
            <person name="Lutzoni F."/>
            <person name="Magnuson J."/>
            <person name="Mondo S."/>
            <person name="Nolan M."/>
            <person name="Ohm R."/>
            <person name="Pangilinan J."/>
            <person name="Park H.-J."/>
            <person name="Ramirez L."/>
            <person name="Alfaro M."/>
            <person name="Sun H."/>
            <person name="Tritt A."/>
            <person name="Yoshinaga Y."/>
            <person name="Zwiers L.-H."/>
            <person name="Turgeon B."/>
            <person name="Goodwin S."/>
            <person name="Spatafora J."/>
            <person name="Crous P."/>
            <person name="Grigoriev I."/>
        </authorList>
    </citation>
    <scope>NUCLEOTIDE SEQUENCE</scope>
    <source>
        <strain evidence="1">CBS 690.94</strain>
    </source>
</reference>
<proteinExistence type="predicted"/>
<dbReference type="Proteomes" id="UP000799764">
    <property type="component" value="Unassembled WGS sequence"/>
</dbReference>
<evidence type="ECO:0000313" key="2">
    <source>
        <dbReference type="Proteomes" id="UP000799764"/>
    </source>
</evidence>
<dbReference type="AlphaFoldDB" id="A0A9P4UGB0"/>
<gene>
    <name evidence="1" type="ORF">P171DRAFT_479961</name>
</gene>
<comment type="caution">
    <text evidence="1">The sequence shown here is derived from an EMBL/GenBank/DDBJ whole genome shotgun (WGS) entry which is preliminary data.</text>
</comment>
<keyword evidence="2" id="KW-1185">Reference proteome</keyword>
<name>A0A9P4UGB0_9PLEO</name>
<evidence type="ECO:0000313" key="1">
    <source>
        <dbReference type="EMBL" id="KAF2450904.1"/>
    </source>
</evidence>
<dbReference type="OrthoDB" id="3796307at2759"/>
<organism evidence="1 2">
    <name type="scientific">Karstenula rhodostoma CBS 690.94</name>
    <dbReference type="NCBI Taxonomy" id="1392251"/>
    <lineage>
        <taxon>Eukaryota</taxon>
        <taxon>Fungi</taxon>
        <taxon>Dikarya</taxon>
        <taxon>Ascomycota</taxon>
        <taxon>Pezizomycotina</taxon>
        <taxon>Dothideomycetes</taxon>
        <taxon>Pleosporomycetidae</taxon>
        <taxon>Pleosporales</taxon>
        <taxon>Massarineae</taxon>
        <taxon>Didymosphaeriaceae</taxon>
        <taxon>Karstenula</taxon>
    </lineage>
</organism>
<dbReference type="EMBL" id="MU001493">
    <property type="protein sequence ID" value="KAF2450904.1"/>
    <property type="molecule type" value="Genomic_DNA"/>
</dbReference>